<gene>
    <name evidence="12" type="primary">pgm</name>
    <name evidence="12" type="ORF">Csp_B20880</name>
</gene>
<comment type="similarity">
    <text evidence="2 7">Belongs to the phosphohexose mutase family.</text>
</comment>
<name>C9YH38_CURXX</name>
<evidence type="ECO:0000256" key="7">
    <source>
        <dbReference type="RuleBase" id="RU004326"/>
    </source>
</evidence>
<sequence>MCLPPTIQPTRQKAVLASSLTLRCMHLSHRIFKAYDIRGTVPSTLSPEVAHLLGRAFGALVREQGGGAVAVGRDGRLSSPALAEALISGLSAAGMQVIDIGLSTTPQLYFATHTLCPHGIQVTGSHNPKDDNGFKMVLGHQALYGDAVQDLRERMESLLASAQDSETSCPAQPQQTTDVLPSYLQRIVQDIQLARPMKVVLDSGNGVAGASAPAVLRAIGCEVQELHSAVDGHFPHHHPDPSRPENLADLVRALREGDAELGLALDGDGDRVAVVTRDGKTIHTDRQLMLLAPDVLTRHPGGAIVFDAKCSQGLAPVIEAAGGVPVMDRTGHSLIKAKMRILNSPLGGEISGHLFFGDRWFGFDDGTYAACRLLEILSRSADANAVLHALPDSHITPELHIACQEGEAHALVEQLLATLTFDADARLNTVDGLRVDWSDGFGLLRASNTTPVLVMRCEGRTPEALARIQTLLMEWVRRIQPHAALVEASH</sequence>
<keyword evidence="3" id="KW-0597">Phosphoprotein</keyword>
<dbReference type="InterPro" id="IPR036900">
    <property type="entry name" value="A-D-PHexomutase_C_sf"/>
</dbReference>
<evidence type="ECO:0000256" key="1">
    <source>
        <dbReference type="ARBA" id="ARBA00001946"/>
    </source>
</evidence>
<dbReference type="InterPro" id="IPR005843">
    <property type="entry name" value="A-D-PHexomutase_C"/>
</dbReference>
<feature type="domain" description="Alpha-D-phosphohexomutase alpha/beta/alpha" evidence="11">
    <location>
        <begin position="285"/>
        <end position="387"/>
    </location>
</feature>
<dbReference type="AlphaFoldDB" id="C9YH38"/>
<dbReference type="GO" id="GO:0004614">
    <property type="term" value="F:phosphoglucomutase activity"/>
    <property type="evidence" value="ECO:0007669"/>
    <property type="project" value="UniProtKB-EC"/>
</dbReference>
<evidence type="ECO:0000259" key="11">
    <source>
        <dbReference type="Pfam" id="PF02880"/>
    </source>
</evidence>
<keyword evidence="5 7" id="KW-0460">Magnesium</keyword>
<evidence type="ECO:0000256" key="6">
    <source>
        <dbReference type="ARBA" id="ARBA00023235"/>
    </source>
</evidence>
<dbReference type="PANTHER" id="PTHR43771">
    <property type="entry name" value="PHOSPHOMANNOMUTASE"/>
    <property type="match status" value="1"/>
</dbReference>
<dbReference type="InterPro" id="IPR005841">
    <property type="entry name" value="Alpha-D-phosphohexomutase_SF"/>
</dbReference>
<evidence type="ECO:0000259" key="9">
    <source>
        <dbReference type="Pfam" id="PF02878"/>
    </source>
</evidence>
<dbReference type="GO" id="GO:0005975">
    <property type="term" value="P:carbohydrate metabolic process"/>
    <property type="evidence" value="ECO:0007669"/>
    <property type="project" value="InterPro"/>
</dbReference>
<dbReference type="InterPro" id="IPR005846">
    <property type="entry name" value="A-D-PHexomutase_a/b/a-III"/>
</dbReference>
<dbReference type="SUPFAM" id="SSF53738">
    <property type="entry name" value="Phosphoglucomutase, first 3 domains"/>
    <property type="match status" value="3"/>
</dbReference>
<dbReference type="PRINTS" id="PR00509">
    <property type="entry name" value="PGMPMM"/>
</dbReference>
<reference evidence="12" key="1">
    <citation type="journal article" date="2010" name="Nature">
        <title>The Dynamic genome of Hydra.</title>
        <authorList>
            <person name="Chapman J.A."/>
            <person name="Kirkness E.F."/>
            <person name="Simakov O."/>
            <person name="Hampson S.E."/>
            <person name="Mitros T."/>
            <person name="Weinmaier T."/>
            <person name="Rattei T."/>
            <person name="Balasubramanian P.G."/>
            <person name="Borman J."/>
            <person name="Busam D."/>
            <person name="Disbennett K."/>
            <person name="Pfannkoch C."/>
            <person name="Sumin N."/>
            <person name="Sutton G."/>
            <person name="Viswanathan L."/>
            <person name="Walenz B."/>
            <person name="Goodstein D.M."/>
            <person name="Hellsten U."/>
            <person name="Kawashima T."/>
            <person name="Prochnik S.E."/>
            <person name="Putnam N.H."/>
            <person name="Shu S."/>
            <person name="Blumberg B."/>
            <person name="Dana C.E."/>
            <person name="Gee L."/>
            <person name="Kibler D.F."/>
            <person name="Law L."/>
            <person name="Lindgens D."/>
            <person name="Martinez D.E."/>
            <person name="Peng J."/>
            <person name="Wigge P.A."/>
            <person name="Bertulat B."/>
            <person name="Guder C."/>
            <person name="Nakamura Y."/>
            <person name="Ozbek S."/>
            <person name="Watanabe H."/>
            <person name="Khalturin K."/>
            <person name="Hemmrich G."/>
            <person name="Franke A."/>
            <person name="Augustin R."/>
            <person name="Fraune S."/>
            <person name="Hayakawa E."/>
            <person name="Hayakawa S."/>
            <person name="Hirose M."/>
            <person name="Hwang J."/>
            <person name="Ikeo K."/>
            <person name="Nishimiya-Fujisawa C."/>
            <person name="Ogura A."/>
            <person name="Takahashi T."/>
            <person name="Steinmetz P.R."/>
            <person name="Zhang X."/>
            <person name="Aufschnaiter R."/>
            <person name="Eder M.K."/>
            <person name="Gorny A.K."/>
            <person name="Salvenmoser W."/>
            <person name="Heimberg A.M."/>
            <person name="Wheeler B.M."/>
            <person name="Peterson K.J."/>
            <person name="Boettger A."/>
            <person name="Tischler P."/>
            <person name="Wolf A."/>
            <person name="Gojobori T."/>
            <person name="Remington K.A."/>
            <person name="Strausberg R.L."/>
            <person name="Venter J."/>
            <person name="Technau U."/>
            <person name="Hobmayer B."/>
            <person name="Bosch T.C."/>
            <person name="Holstein T.W."/>
            <person name="Fujisawa T."/>
            <person name="Bode H.R."/>
            <person name="David C.N."/>
            <person name="Rokhsar D.S."/>
            <person name="Steele R.E."/>
        </authorList>
    </citation>
    <scope>NUCLEOTIDE SEQUENCE</scope>
</reference>
<dbReference type="Pfam" id="PF02879">
    <property type="entry name" value="PGM_PMM_II"/>
    <property type="match status" value="1"/>
</dbReference>
<dbReference type="Pfam" id="PF00408">
    <property type="entry name" value="PGM_PMM_IV"/>
    <property type="match status" value="1"/>
</dbReference>
<dbReference type="EMBL" id="FN543108">
    <property type="protein sequence ID" value="CBA33805.1"/>
    <property type="molecule type" value="Genomic_DNA"/>
</dbReference>
<dbReference type="Pfam" id="PF02880">
    <property type="entry name" value="PGM_PMM_III"/>
    <property type="match status" value="1"/>
</dbReference>
<dbReference type="PROSITE" id="PS00710">
    <property type="entry name" value="PGM_PMM"/>
    <property type="match status" value="1"/>
</dbReference>
<feature type="domain" description="Alpha-D-phosphohexomutase alpha/beta/alpha" evidence="10">
    <location>
        <begin position="182"/>
        <end position="279"/>
    </location>
</feature>
<dbReference type="EC" id="5.4.2.8" evidence="12"/>
<dbReference type="SUPFAM" id="SSF55957">
    <property type="entry name" value="Phosphoglucomutase, C-terminal domain"/>
    <property type="match status" value="1"/>
</dbReference>
<proteinExistence type="inferred from homology"/>
<evidence type="ECO:0000256" key="3">
    <source>
        <dbReference type="ARBA" id="ARBA00022553"/>
    </source>
</evidence>
<evidence type="ECO:0000259" key="10">
    <source>
        <dbReference type="Pfam" id="PF02879"/>
    </source>
</evidence>
<evidence type="ECO:0000256" key="2">
    <source>
        <dbReference type="ARBA" id="ARBA00010231"/>
    </source>
</evidence>
<dbReference type="EC" id="5.4.2.2" evidence="12"/>
<dbReference type="Gene3D" id="3.40.120.10">
    <property type="entry name" value="Alpha-D-Glucose-1,6-Bisphosphate, subunit A, domain 3"/>
    <property type="match status" value="3"/>
</dbReference>
<organism evidence="12">
    <name type="scientific">Curvibacter symbiont subsp. Hydra magnipapillata</name>
    <dbReference type="NCBI Taxonomy" id="667019"/>
    <lineage>
        <taxon>Bacteria</taxon>
        <taxon>Pseudomonadati</taxon>
        <taxon>Pseudomonadota</taxon>
        <taxon>Betaproteobacteria</taxon>
        <taxon>Burkholderiales</taxon>
        <taxon>Comamonadaceae</taxon>
        <taxon>Curvibacter</taxon>
    </lineage>
</organism>
<dbReference type="GO" id="GO:0000287">
    <property type="term" value="F:magnesium ion binding"/>
    <property type="evidence" value="ECO:0007669"/>
    <property type="project" value="InterPro"/>
</dbReference>
<dbReference type="CDD" id="cd03089">
    <property type="entry name" value="PMM_PGM"/>
    <property type="match status" value="1"/>
</dbReference>
<keyword evidence="4 7" id="KW-0479">Metal-binding</keyword>
<evidence type="ECO:0000259" key="8">
    <source>
        <dbReference type="Pfam" id="PF00408"/>
    </source>
</evidence>
<feature type="domain" description="Alpha-D-phosphohexomutase alpha/beta/alpha" evidence="9">
    <location>
        <begin position="30"/>
        <end position="148"/>
    </location>
</feature>
<dbReference type="Gene3D" id="3.30.310.50">
    <property type="entry name" value="Alpha-D-phosphohexomutase, C-terminal domain"/>
    <property type="match status" value="1"/>
</dbReference>
<evidence type="ECO:0000313" key="12">
    <source>
        <dbReference type="EMBL" id="CBA33805.1"/>
    </source>
</evidence>
<dbReference type="InterPro" id="IPR005844">
    <property type="entry name" value="A-D-PHexomutase_a/b/a-I"/>
</dbReference>
<dbReference type="PANTHER" id="PTHR43771:SF2">
    <property type="entry name" value="PHOSPHOMANNOMUTASE_PHOSPHOGLUCOMUTASE"/>
    <property type="match status" value="1"/>
</dbReference>
<evidence type="ECO:0000256" key="5">
    <source>
        <dbReference type="ARBA" id="ARBA00022842"/>
    </source>
</evidence>
<evidence type="ECO:0000256" key="4">
    <source>
        <dbReference type="ARBA" id="ARBA00022723"/>
    </source>
</evidence>
<dbReference type="InterPro" id="IPR016066">
    <property type="entry name" value="A-D-PHexomutase_CS"/>
</dbReference>
<dbReference type="InterPro" id="IPR005845">
    <property type="entry name" value="A-D-PHexomutase_a/b/a-II"/>
</dbReference>
<protein>
    <submittedName>
        <fullName evidence="12">Phosphoglucomutase</fullName>
        <ecNumber evidence="12">5.4.2.2</ecNumber>
        <ecNumber evidence="12">5.4.2.8</ecNumber>
    </submittedName>
</protein>
<comment type="cofactor">
    <cofactor evidence="1">
        <name>Mg(2+)</name>
        <dbReference type="ChEBI" id="CHEBI:18420"/>
    </cofactor>
</comment>
<dbReference type="InterPro" id="IPR016055">
    <property type="entry name" value="A-D-PHexomutase_a/b/a-I/II/III"/>
</dbReference>
<accession>C9YH38</accession>
<feature type="domain" description="Alpha-D-phosphohexomutase C-terminal" evidence="8">
    <location>
        <begin position="404"/>
        <end position="470"/>
    </location>
</feature>
<dbReference type="Pfam" id="PF02878">
    <property type="entry name" value="PGM_PMM_I"/>
    <property type="match status" value="1"/>
</dbReference>
<dbReference type="GO" id="GO:0004615">
    <property type="term" value="F:phosphomannomutase activity"/>
    <property type="evidence" value="ECO:0007669"/>
    <property type="project" value="UniProtKB-EC"/>
</dbReference>
<keyword evidence="6 12" id="KW-0413">Isomerase</keyword>